<dbReference type="PRINTS" id="PR01727">
    <property type="entry name" value="DNABINDINGHU"/>
</dbReference>
<dbReference type="InterPro" id="IPR020816">
    <property type="entry name" value="Histone-like_DNA-bd_CS"/>
</dbReference>
<dbReference type="GO" id="GO:0006355">
    <property type="term" value="P:regulation of DNA-templated transcription"/>
    <property type="evidence" value="ECO:0007669"/>
    <property type="project" value="UniProtKB-UniRule"/>
</dbReference>
<dbReference type="GO" id="GO:0003677">
    <property type="term" value="F:DNA binding"/>
    <property type="evidence" value="ECO:0007669"/>
    <property type="project" value="UniProtKB-UniRule"/>
</dbReference>
<evidence type="ECO:0000256" key="2">
    <source>
        <dbReference type="ARBA" id="ARBA00018329"/>
    </source>
</evidence>
<comment type="subunit">
    <text evidence="8">Heterodimer of an alpha and a beta chain.</text>
</comment>
<dbReference type="PANTHER" id="PTHR33175">
    <property type="entry name" value="DNA-BINDING PROTEIN HU"/>
    <property type="match status" value="1"/>
</dbReference>
<proteinExistence type="inferred from homology"/>
<comment type="function">
    <text evidence="8">This protein is one of the two subunits of integration host factor, a specific DNA-binding protein that functions in genetic recombination as well as in transcriptional and translational control.</text>
</comment>
<organism evidence="10 11">
    <name type="scientific">Haemophilus parahaemolyticus</name>
    <dbReference type="NCBI Taxonomy" id="735"/>
    <lineage>
        <taxon>Bacteria</taxon>
        <taxon>Pseudomonadati</taxon>
        <taxon>Pseudomonadota</taxon>
        <taxon>Gammaproteobacteria</taxon>
        <taxon>Pasteurellales</taxon>
        <taxon>Pasteurellaceae</taxon>
        <taxon>Haemophilus</taxon>
    </lineage>
</organism>
<dbReference type="PROSITE" id="PS00045">
    <property type="entry name" value="HISTONE_LIKE"/>
    <property type="match status" value="1"/>
</dbReference>
<evidence type="ECO:0000256" key="5">
    <source>
        <dbReference type="ARBA" id="ARBA00023125"/>
    </source>
</evidence>
<evidence type="ECO:0000256" key="6">
    <source>
        <dbReference type="ARBA" id="ARBA00023163"/>
    </source>
</evidence>
<keyword evidence="6 8" id="KW-0804">Transcription</keyword>
<dbReference type="HAMAP" id="MF_00380">
    <property type="entry name" value="IHF_alpha"/>
    <property type="match status" value="1"/>
</dbReference>
<dbReference type="EMBL" id="QEQD01000006">
    <property type="protein sequence ID" value="RDF03862.1"/>
    <property type="molecule type" value="Genomic_DNA"/>
</dbReference>
<keyword evidence="7 8" id="KW-0233">DNA recombination</keyword>
<dbReference type="GO" id="GO:0006310">
    <property type="term" value="P:DNA recombination"/>
    <property type="evidence" value="ECO:0007669"/>
    <property type="project" value="UniProtKB-UniRule"/>
</dbReference>
<keyword evidence="4 8" id="KW-0805">Transcription regulation</keyword>
<dbReference type="RefSeq" id="WP_111313106.1">
    <property type="nucleotide sequence ID" value="NZ_CAUPAH010000001.1"/>
</dbReference>
<dbReference type="InterPro" id="IPR000119">
    <property type="entry name" value="Hist_DNA-bd"/>
</dbReference>
<dbReference type="GO" id="GO:0030527">
    <property type="term" value="F:structural constituent of chromatin"/>
    <property type="evidence" value="ECO:0007669"/>
    <property type="project" value="InterPro"/>
</dbReference>
<dbReference type="NCBIfam" id="NF001401">
    <property type="entry name" value="PRK00285.1"/>
    <property type="match status" value="1"/>
</dbReference>
<dbReference type="Gene3D" id="4.10.520.10">
    <property type="entry name" value="IHF-like DNA-binding proteins"/>
    <property type="match status" value="1"/>
</dbReference>
<dbReference type="InterPro" id="IPR010992">
    <property type="entry name" value="IHF-like_DNA-bd_dom_sf"/>
</dbReference>
<comment type="similarity">
    <text evidence="1 8 9">Belongs to the bacterial histone-like protein family.</text>
</comment>
<reference evidence="10 11" key="1">
    <citation type="submission" date="2018-05" db="EMBL/GenBank/DDBJ databases">
        <title>Draft Genome Sequences for a Diverse set of 7 Haemophilus Species.</title>
        <authorList>
            <person name="Nichols M."/>
            <person name="Topaz N."/>
            <person name="Wang X."/>
            <person name="Wang X."/>
            <person name="Boxrud D."/>
        </authorList>
    </citation>
    <scope>NUCLEOTIDE SEQUENCE [LARGE SCALE GENOMIC DNA]</scope>
    <source>
        <strain evidence="10 11">C2010039593</strain>
    </source>
</reference>
<accession>A0A369ZH21</accession>
<dbReference type="GO" id="GO:0009893">
    <property type="term" value="P:positive regulation of metabolic process"/>
    <property type="evidence" value="ECO:0007669"/>
    <property type="project" value="UniProtKB-ARBA"/>
</dbReference>
<comment type="caution">
    <text evidence="10">The sequence shown here is derived from an EMBL/GenBank/DDBJ whole genome shotgun (WGS) entry which is preliminary data.</text>
</comment>
<sequence length="97" mass="10841">MTLTKVELAEALMSKGFDKQASKLFIDQFFDEIRKTLASGEEVKLSGFGNFTLREKKARPGRNPKTGESVTISARRVVVFKAGQKMRDRVSSAKKSK</sequence>
<evidence type="ECO:0000256" key="7">
    <source>
        <dbReference type="ARBA" id="ARBA00023172"/>
    </source>
</evidence>
<evidence type="ECO:0000256" key="3">
    <source>
        <dbReference type="ARBA" id="ARBA00022845"/>
    </source>
</evidence>
<gene>
    <name evidence="8" type="primary">ihfA</name>
    <name evidence="8" type="synonym">himA</name>
    <name evidence="10" type="ORF">DPV98_06390</name>
</gene>
<keyword evidence="5 8" id="KW-0238">DNA-binding</keyword>
<dbReference type="GO" id="GO:0005829">
    <property type="term" value="C:cytosol"/>
    <property type="evidence" value="ECO:0007669"/>
    <property type="project" value="TreeGrafter"/>
</dbReference>
<dbReference type="Proteomes" id="UP000253999">
    <property type="component" value="Unassembled WGS sequence"/>
</dbReference>
<dbReference type="InterPro" id="IPR005684">
    <property type="entry name" value="IHF_alpha"/>
</dbReference>
<dbReference type="SMART" id="SM00411">
    <property type="entry name" value="BHL"/>
    <property type="match status" value="1"/>
</dbReference>
<dbReference type="PANTHER" id="PTHR33175:SF2">
    <property type="entry name" value="INTEGRATION HOST FACTOR SUBUNIT ALPHA"/>
    <property type="match status" value="1"/>
</dbReference>
<evidence type="ECO:0000256" key="1">
    <source>
        <dbReference type="ARBA" id="ARBA00010529"/>
    </source>
</evidence>
<dbReference type="SUPFAM" id="SSF47729">
    <property type="entry name" value="IHF-like DNA-binding proteins"/>
    <property type="match status" value="1"/>
</dbReference>
<dbReference type="CDD" id="cd13835">
    <property type="entry name" value="IHF_A"/>
    <property type="match status" value="1"/>
</dbReference>
<evidence type="ECO:0000256" key="4">
    <source>
        <dbReference type="ARBA" id="ARBA00023015"/>
    </source>
</evidence>
<protein>
    <recommendedName>
        <fullName evidence="2 8">Integration host factor subunit alpha</fullName>
        <shortName evidence="8">IHF-alpha</shortName>
    </recommendedName>
</protein>
<evidence type="ECO:0000256" key="9">
    <source>
        <dbReference type="RuleBase" id="RU003939"/>
    </source>
</evidence>
<dbReference type="AlphaFoldDB" id="A0A369ZH21"/>
<keyword evidence="3 8" id="KW-0810">Translation regulation</keyword>
<dbReference type="STRING" id="735.B0185_02270"/>
<evidence type="ECO:0000313" key="10">
    <source>
        <dbReference type="EMBL" id="RDF03862.1"/>
    </source>
</evidence>
<dbReference type="GO" id="GO:0006417">
    <property type="term" value="P:regulation of translation"/>
    <property type="evidence" value="ECO:0007669"/>
    <property type="project" value="UniProtKB-UniRule"/>
</dbReference>
<evidence type="ECO:0000256" key="8">
    <source>
        <dbReference type="HAMAP-Rule" id="MF_00380"/>
    </source>
</evidence>
<dbReference type="Pfam" id="PF00216">
    <property type="entry name" value="Bac_DNA_binding"/>
    <property type="match status" value="1"/>
</dbReference>
<evidence type="ECO:0000313" key="11">
    <source>
        <dbReference type="Proteomes" id="UP000253999"/>
    </source>
</evidence>
<name>A0A369ZH21_HAEPH</name>